<dbReference type="Pfam" id="PF12833">
    <property type="entry name" value="HTH_18"/>
    <property type="match status" value="1"/>
</dbReference>
<dbReference type="Gene3D" id="1.10.10.60">
    <property type="entry name" value="Homeodomain-like"/>
    <property type="match status" value="2"/>
</dbReference>
<dbReference type="InterPro" id="IPR009057">
    <property type="entry name" value="Homeodomain-like_sf"/>
</dbReference>
<dbReference type="CDD" id="cd18774">
    <property type="entry name" value="PDC2_HK_sensor"/>
    <property type="match status" value="1"/>
</dbReference>
<evidence type="ECO:0000256" key="4">
    <source>
        <dbReference type="SAM" id="Phobius"/>
    </source>
</evidence>
<evidence type="ECO:0000259" key="5">
    <source>
        <dbReference type="PROSITE" id="PS01124"/>
    </source>
</evidence>
<dbReference type="PANTHER" id="PTHR43280:SF10">
    <property type="entry name" value="REGULATORY PROTEIN POCR"/>
    <property type="match status" value="1"/>
</dbReference>
<evidence type="ECO:0000256" key="3">
    <source>
        <dbReference type="ARBA" id="ARBA00023163"/>
    </source>
</evidence>
<evidence type="ECO:0000313" key="6">
    <source>
        <dbReference type="EMBL" id="TNJ60826.1"/>
    </source>
</evidence>
<name>A0A5C4SXY4_9BACL</name>
<proteinExistence type="predicted"/>
<dbReference type="PANTHER" id="PTHR43280">
    <property type="entry name" value="ARAC-FAMILY TRANSCRIPTIONAL REGULATOR"/>
    <property type="match status" value="1"/>
</dbReference>
<evidence type="ECO:0000256" key="1">
    <source>
        <dbReference type="ARBA" id="ARBA00023015"/>
    </source>
</evidence>
<sequence>MKIRSPRFLIRLFLFSLALGTLPVSVLGVLSYHKSSAMIEDKVAKGNQLNMQQTQQRVEQILRAADTTATHFINSALVASAINMKLVPEQFQTVNGLLLGLHQLQSFELGIDDIVLVSFNQGWVLDNSTEVLRLSDYREAEQITRYKQAGKSTFWASTASGEQVHLVKKLPLNSVNPSGLLVVKFQSEEFARLLAGSSELGEVMIVNEAGGVLAHSDPSPGWRADGYEEAMKRVLASETPVGSFQTTGNDQAAVVFRKSAYTGWAYVSIGSVELITQDSQVIKWYTYTICFIILGIILTLSWIGSRRMYRPINRLYRDLQAEPDLRPIGHADEIGYIGHQVRDMLGTQTNLKNMVARQRFQLEELFMIKLYEGELSPREIGEKLAAFNWDRQWMHVCVIAVQIDTLRETRYEEIDEDLLLFSINNIAEELIPLPRRLKPVVMHRKQVNLLGCAAGEEERFKSMINELCAELKLKVGQFLELSVTFGVSRFYGSISEARLAYEDANEALKYAIRMEPGSVIYIEDAEPEGTQLARLPVTMERELLDAVKLADEELAKERLAAYLQGIFQEKVSHREYFVPLTSLLLALVRLQQTLGDEREADGKGEKSLIDELYNLKTVKELELWFWHVLIHPLINRLEGLRKKQYARISDQMLAIIQSEADTELSLEDCASRLGYHPDYIRGVFRKEVGVSFSDYVSTYRLKKAKDLLTDTDMKITDIAEKLHYTNPQNFIRYFRKQEGMTPGQYRELQRKKE</sequence>
<dbReference type="AlphaFoldDB" id="A0A5C4SXY4"/>
<keyword evidence="1" id="KW-0805">Transcription regulation</keyword>
<dbReference type="Proteomes" id="UP000307943">
    <property type="component" value="Unassembled WGS sequence"/>
</dbReference>
<comment type="caution">
    <text evidence="6">The sequence shown here is derived from an EMBL/GenBank/DDBJ whole genome shotgun (WGS) entry which is preliminary data.</text>
</comment>
<keyword evidence="4" id="KW-0812">Transmembrane</keyword>
<keyword evidence="4" id="KW-1133">Transmembrane helix</keyword>
<dbReference type="OrthoDB" id="1975037at2"/>
<dbReference type="Pfam" id="PF17853">
    <property type="entry name" value="GGDEF_2"/>
    <property type="match status" value="1"/>
</dbReference>
<keyword evidence="4" id="KW-0472">Membrane</keyword>
<dbReference type="EMBL" id="VDCQ01000080">
    <property type="protein sequence ID" value="TNJ60826.1"/>
    <property type="molecule type" value="Genomic_DNA"/>
</dbReference>
<dbReference type="SUPFAM" id="SSF46689">
    <property type="entry name" value="Homeodomain-like"/>
    <property type="match status" value="2"/>
</dbReference>
<dbReference type="GO" id="GO:0003700">
    <property type="term" value="F:DNA-binding transcription factor activity"/>
    <property type="evidence" value="ECO:0007669"/>
    <property type="project" value="InterPro"/>
</dbReference>
<dbReference type="InterPro" id="IPR018060">
    <property type="entry name" value="HTH_AraC"/>
</dbReference>
<feature type="transmembrane region" description="Helical" evidence="4">
    <location>
        <begin position="284"/>
        <end position="304"/>
    </location>
</feature>
<organism evidence="6 7">
    <name type="scientific">Paenibacillus hemerocallicola</name>
    <dbReference type="NCBI Taxonomy" id="1172614"/>
    <lineage>
        <taxon>Bacteria</taxon>
        <taxon>Bacillati</taxon>
        <taxon>Bacillota</taxon>
        <taxon>Bacilli</taxon>
        <taxon>Bacillales</taxon>
        <taxon>Paenibacillaceae</taxon>
        <taxon>Paenibacillus</taxon>
    </lineage>
</organism>
<dbReference type="GO" id="GO:0043565">
    <property type="term" value="F:sequence-specific DNA binding"/>
    <property type="evidence" value="ECO:0007669"/>
    <property type="project" value="InterPro"/>
</dbReference>
<dbReference type="PROSITE" id="PS01124">
    <property type="entry name" value="HTH_ARAC_FAMILY_2"/>
    <property type="match status" value="1"/>
</dbReference>
<dbReference type="RefSeq" id="WP_139606965.1">
    <property type="nucleotide sequence ID" value="NZ_VDCQ01000080.1"/>
</dbReference>
<reference evidence="6 7" key="1">
    <citation type="submission" date="2019-05" db="EMBL/GenBank/DDBJ databases">
        <title>We sequenced the genome of Paenibacillus hemerocallicola KCTC 33185 for further insight into its adaptation and study the phylogeny of Paenibacillus.</title>
        <authorList>
            <person name="Narsing Rao M.P."/>
        </authorList>
    </citation>
    <scope>NUCLEOTIDE SEQUENCE [LARGE SCALE GENOMIC DNA]</scope>
    <source>
        <strain evidence="6 7">KCTC 33185</strain>
    </source>
</reference>
<protein>
    <submittedName>
        <fullName evidence="6">Helix-turn-helix domain-containing protein</fullName>
    </submittedName>
</protein>
<dbReference type="InterPro" id="IPR041522">
    <property type="entry name" value="CdaR_GGDEF"/>
</dbReference>
<keyword evidence="3" id="KW-0804">Transcription</keyword>
<dbReference type="SMART" id="SM00342">
    <property type="entry name" value="HTH_ARAC"/>
    <property type="match status" value="1"/>
</dbReference>
<feature type="domain" description="HTH araC/xylS-type" evidence="5">
    <location>
        <begin position="650"/>
        <end position="748"/>
    </location>
</feature>
<gene>
    <name evidence="6" type="ORF">FE784_35420</name>
</gene>
<evidence type="ECO:0000256" key="2">
    <source>
        <dbReference type="ARBA" id="ARBA00023125"/>
    </source>
</evidence>
<keyword evidence="7" id="KW-1185">Reference proteome</keyword>
<accession>A0A5C4SXY4</accession>
<keyword evidence="2" id="KW-0238">DNA-binding</keyword>
<evidence type="ECO:0000313" key="7">
    <source>
        <dbReference type="Proteomes" id="UP000307943"/>
    </source>
</evidence>